<dbReference type="EMBL" id="KB112835">
    <property type="protein sequence ID" value="ELK24511.1"/>
    <property type="molecule type" value="Genomic_DNA"/>
</dbReference>
<evidence type="ECO:0000256" key="1">
    <source>
        <dbReference type="SAM" id="MobiDB-lite"/>
    </source>
</evidence>
<feature type="compositionally biased region" description="Polar residues" evidence="1">
    <location>
        <begin position="13"/>
        <end position="26"/>
    </location>
</feature>
<reference evidence="3" key="1">
    <citation type="journal article" date="2013" name="Science">
        <title>Comparative analysis of bat genomes provides insight into the evolution of flight and immunity.</title>
        <authorList>
            <person name="Zhang G."/>
            <person name="Cowled C."/>
            <person name="Shi Z."/>
            <person name="Huang Z."/>
            <person name="Bishop-Lilly K.A."/>
            <person name="Fang X."/>
            <person name="Wynne J.W."/>
            <person name="Xiong Z."/>
            <person name="Baker M.L."/>
            <person name="Zhao W."/>
            <person name="Tachedjian M."/>
            <person name="Zhu Y."/>
            <person name="Zhou P."/>
            <person name="Jiang X."/>
            <person name="Ng J."/>
            <person name="Yang L."/>
            <person name="Wu L."/>
            <person name="Xiao J."/>
            <person name="Feng Y."/>
            <person name="Chen Y."/>
            <person name="Sun X."/>
            <person name="Zhang Y."/>
            <person name="Marsh G.A."/>
            <person name="Crameri G."/>
            <person name="Broder C.C."/>
            <person name="Frey K.G."/>
            <person name="Wang L.F."/>
            <person name="Wang J."/>
        </authorList>
    </citation>
    <scope>NUCLEOTIDE SEQUENCE [LARGE SCALE GENOMIC DNA]</scope>
</reference>
<dbReference type="Proteomes" id="UP000010556">
    <property type="component" value="Unassembled WGS sequence"/>
</dbReference>
<name>L5LF71_MYODS</name>
<evidence type="ECO:0000313" key="2">
    <source>
        <dbReference type="EMBL" id="ELK24511.1"/>
    </source>
</evidence>
<proteinExistence type="predicted"/>
<accession>L5LF71</accession>
<gene>
    <name evidence="2" type="ORF">MDA_GLEAN10012978</name>
</gene>
<sequence>MEPPPPAPRLAASQIQVPGPQTASSTAPPPGRFTDPGLGTAHSLKHCPPPTRTWIRVPDHRQLQALPPTSQVMDLGLDRGQPQALTPAWQSHRSRFGTTDSLPQCLLAARSQIRVWTMDSLKHCPLPGTVPDPVPDPDSLACCPPPSVCKLTTILLLQSGGPHWGVWPAWMRG</sequence>
<dbReference type="AlphaFoldDB" id="L5LF71"/>
<feature type="region of interest" description="Disordered" evidence="1">
    <location>
        <begin position="1"/>
        <end position="45"/>
    </location>
</feature>
<evidence type="ECO:0000313" key="3">
    <source>
        <dbReference type="Proteomes" id="UP000010556"/>
    </source>
</evidence>
<protein>
    <submittedName>
        <fullName evidence="2">Uncharacterized protein</fullName>
    </submittedName>
</protein>
<keyword evidence="3" id="KW-1185">Reference proteome</keyword>
<organism evidence="2 3">
    <name type="scientific">Myotis davidii</name>
    <name type="common">David's myotis</name>
    <dbReference type="NCBI Taxonomy" id="225400"/>
    <lineage>
        <taxon>Eukaryota</taxon>
        <taxon>Metazoa</taxon>
        <taxon>Chordata</taxon>
        <taxon>Craniata</taxon>
        <taxon>Vertebrata</taxon>
        <taxon>Euteleostomi</taxon>
        <taxon>Mammalia</taxon>
        <taxon>Eutheria</taxon>
        <taxon>Laurasiatheria</taxon>
        <taxon>Chiroptera</taxon>
        <taxon>Yangochiroptera</taxon>
        <taxon>Vespertilionidae</taxon>
        <taxon>Myotis</taxon>
    </lineage>
</organism>